<reference evidence="2" key="1">
    <citation type="submission" date="2020-05" db="EMBL/GenBank/DDBJ databases">
        <authorList>
            <person name="Chiriac C."/>
            <person name="Salcher M."/>
            <person name="Ghai R."/>
            <person name="Kavagutti S V."/>
        </authorList>
    </citation>
    <scope>NUCLEOTIDE SEQUENCE</scope>
</reference>
<keyword evidence="1" id="KW-0472">Membrane</keyword>
<proteinExistence type="predicted"/>
<dbReference type="AlphaFoldDB" id="A0A6J6C9B7"/>
<keyword evidence="1" id="KW-1133">Transmembrane helix</keyword>
<evidence type="ECO:0000313" key="2">
    <source>
        <dbReference type="EMBL" id="CAB4547866.1"/>
    </source>
</evidence>
<protein>
    <submittedName>
        <fullName evidence="2">Unannotated protein</fullName>
    </submittedName>
</protein>
<sequence length="93" mass="10097">MPPASGKKITPPEIPFLFAVICNRFNPTGGLQIAKLAPVMVFVIFLPFIPVTLIDTLIFLPEKVRVGLEPVRFTLHFAKSSAAVAQAISLLLP</sequence>
<name>A0A6J6C9B7_9ZZZZ</name>
<accession>A0A6J6C9B7</accession>
<organism evidence="2">
    <name type="scientific">freshwater metagenome</name>
    <dbReference type="NCBI Taxonomy" id="449393"/>
    <lineage>
        <taxon>unclassified sequences</taxon>
        <taxon>metagenomes</taxon>
        <taxon>ecological metagenomes</taxon>
    </lineage>
</organism>
<feature type="transmembrane region" description="Helical" evidence="1">
    <location>
        <begin position="36"/>
        <end position="60"/>
    </location>
</feature>
<keyword evidence="1" id="KW-0812">Transmembrane</keyword>
<evidence type="ECO:0000256" key="1">
    <source>
        <dbReference type="SAM" id="Phobius"/>
    </source>
</evidence>
<dbReference type="EMBL" id="CAEZSS010000109">
    <property type="protein sequence ID" value="CAB4547866.1"/>
    <property type="molecule type" value="Genomic_DNA"/>
</dbReference>
<gene>
    <name evidence="2" type="ORF">UFOPK1505_00616</name>
</gene>